<keyword evidence="3" id="KW-1185">Reference proteome</keyword>
<gene>
    <name evidence="2" type="ORF">B2J93_4308</name>
</gene>
<dbReference type="Proteomes" id="UP000242519">
    <property type="component" value="Unassembled WGS sequence"/>
</dbReference>
<dbReference type="AlphaFoldDB" id="A0A218YXM9"/>
<dbReference type="InParanoid" id="A0A218YXM9"/>
<feature type="compositionally biased region" description="Basic and acidic residues" evidence="1">
    <location>
        <begin position="84"/>
        <end position="93"/>
    </location>
</feature>
<organism evidence="2 3">
    <name type="scientific">Diplocarpon coronariae</name>
    <dbReference type="NCBI Taxonomy" id="2795749"/>
    <lineage>
        <taxon>Eukaryota</taxon>
        <taxon>Fungi</taxon>
        <taxon>Dikarya</taxon>
        <taxon>Ascomycota</taxon>
        <taxon>Pezizomycotina</taxon>
        <taxon>Leotiomycetes</taxon>
        <taxon>Helotiales</taxon>
        <taxon>Drepanopezizaceae</taxon>
        <taxon>Diplocarpon</taxon>
    </lineage>
</organism>
<name>A0A218YXM9_9HELO</name>
<evidence type="ECO:0000256" key="1">
    <source>
        <dbReference type="SAM" id="MobiDB-lite"/>
    </source>
</evidence>
<evidence type="ECO:0000313" key="3">
    <source>
        <dbReference type="Proteomes" id="UP000242519"/>
    </source>
</evidence>
<dbReference type="EMBL" id="MZNU01000318">
    <property type="protein sequence ID" value="OWP00559.1"/>
    <property type="molecule type" value="Genomic_DNA"/>
</dbReference>
<evidence type="ECO:0000313" key="2">
    <source>
        <dbReference type="EMBL" id="OWP00559.1"/>
    </source>
</evidence>
<feature type="region of interest" description="Disordered" evidence="1">
    <location>
        <begin position="73"/>
        <end position="135"/>
    </location>
</feature>
<accession>A0A218YXM9</accession>
<proteinExistence type="predicted"/>
<sequence length="135" mass="14907">MWGSPSGTHVWSWRDVAGCWLLAAGCGGRGMCTWGGLIVISDEECGAPDPDPDILIEFRRNLGAVHALPGGERHARYRGTGLSGEKEGRRCRGGEGGASGREGFEKKRRRRRKKKKKNGRSSRQPPERRFKGLCM</sequence>
<feature type="compositionally biased region" description="Basic and acidic residues" evidence="1">
    <location>
        <begin position="125"/>
        <end position="135"/>
    </location>
</feature>
<comment type="caution">
    <text evidence="2">The sequence shown here is derived from an EMBL/GenBank/DDBJ whole genome shotgun (WGS) entry which is preliminary data.</text>
</comment>
<protein>
    <submittedName>
        <fullName evidence="2">Uncharacterized protein</fullName>
    </submittedName>
</protein>
<feature type="compositionally biased region" description="Basic residues" evidence="1">
    <location>
        <begin position="106"/>
        <end position="120"/>
    </location>
</feature>
<reference evidence="2 3" key="1">
    <citation type="submission" date="2017-04" db="EMBL/GenBank/DDBJ databases">
        <title>Draft genome sequence of Marssonina coronaria NL1: causal agent of apple blotch.</title>
        <authorList>
            <person name="Cheng Q."/>
        </authorList>
    </citation>
    <scope>NUCLEOTIDE SEQUENCE [LARGE SCALE GENOMIC DNA]</scope>
    <source>
        <strain evidence="2 3">NL1</strain>
    </source>
</reference>